<proteinExistence type="predicted"/>
<evidence type="ECO:0000313" key="3">
    <source>
        <dbReference type="Proteomes" id="UP001488838"/>
    </source>
</evidence>
<feature type="region of interest" description="Disordered" evidence="1">
    <location>
        <begin position="23"/>
        <end position="73"/>
    </location>
</feature>
<keyword evidence="3" id="KW-1185">Reference proteome</keyword>
<evidence type="ECO:0000313" key="2">
    <source>
        <dbReference type="EMBL" id="KAK7834524.1"/>
    </source>
</evidence>
<feature type="compositionally biased region" description="Polar residues" evidence="1">
    <location>
        <begin position="57"/>
        <end position="66"/>
    </location>
</feature>
<gene>
    <name evidence="2" type="ORF">U0070_017710</name>
</gene>
<dbReference type="Proteomes" id="UP001488838">
    <property type="component" value="Unassembled WGS sequence"/>
</dbReference>
<comment type="caution">
    <text evidence="2">The sequence shown here is derived from an EMBL/GenBank/DDBJ whole genome shotgun (WGS) entry which is preliminary data.</text>
</comment>
<protein>
    <submittedName>
        <fullName evidence="2">Uncharacterized protein</fullName>
    </submittedName>
</protein>
<feature type="region of interest" description="Disordered" evidence="1">
    <location>
        <begin position="103"/>
        <end position="125"/>
    </location>
</feature>
<organism evidence="2 3">
    <name type="scientific">Myodes glareolus</name>
    <name type="common">Bank vole</name>
    <name type="synonym">Clethrionomys glareolus</name>
    <dbReference type="NCBI Taxonomy" id="447135"/>
    <lineage>
        <taxon>Eukaryota</taxon>
        <taxon>Metazoa</taxon>
        <taxon>Chordata</taxon>
        <taxon>Craniata</taxon>
        <taxon>Vertebrata</taxon>
        <taxon>Euteleostomi</taxon>
        <taxon>Mammalia</taxon>
        <taxon>Eutheria</taxon>
        <taxon>Euarchontoglires</taxon>
        <taxon>Glires</taxon>
        <taxon>Rodentia</taxon>
        <taxon>Myomorpha</taxon>
        <taxon>Muroidea</taxon>
        <taxon>Cricetidae</taxon>
        <taxon>Arvicolinae</taxon>
        <taxon>Myodes</taxon>
    </lineage>
</organism>
<evidence type="ECO:0000256" key="1">
    <source>
        <dbReference type="SAM" id="MobiDB-lite"/>
    </source>
</evidence>
<dbReference type="EMBL" id="JBBHLL010000004">
    <property type="protein sequence ID" value="KAK7834524.1"/>
    <property type="molecule type" value="Genomic_DNA"/>
</dbReference>
<dbReference type="AlphaFoldDB" id="A0AAW0K7Q1"/>
<sequence>MEPGQRQWSRPWWCEGRWAGPEGQRAELAPPLEAGSTGRASELGSSSRKCRGGRASELTSPATTQIPGPEPGYELAHPNIHLIYELLEHVKEMDLEIQHYRVSTTQDSRISKRSPSESSLLVGEPRPEASNLIKTRENEHLQDERTKGFLPRVPAPTSLRSVPCELWEGRNHVLPVFIVMFITAINAKAGESRVVTVAKLVQNSVWTRVASDSTVLLLQLGLQACRSSWDYRRAGAAEITGVPAQLGLQACRSSRDYSEKSSAFTQHSSAMYGSLAQVDFILLSKAHGVCHDPHLSRMPDSAVLVLLIRSCPGVESYCIAQAGFKFAILLHFSVCPGNFSLTSYVHRTLLPDTDSSHMHACIKPTLKTECAHNPGHSASRRGSGSRVHDFLRSYAPEHVCGGGPNASTLLEKTSVVLVRAQHEDTTQGHSDSTETSAMEKLGSILNTAWQTGSYSQEQSGARFTLRSQRPPAAPADLPGVFVCAVLPGTARRGGFDLSFKPRVDTSCKLWEQGEDSCFFGCLVNFFGFSLFPGKKGRHKMSAVPASVTPVSKLNNVEPTIISLRKKKPLMSAQNSNTRGSEAEAAPRGHWNHSSSLYLIVQYSSSRTRRCIITFSLIMKNNHVVPHLTALSDRRDTVRGRLTIKTIVQEMQRSAISLVTSRAVNRHYLLRLREHHREEPERMIVREDHESRNCGSDKAVVLTASQQLWLPAGLAQD</sequence>
<accession>A0AAW0K7Q1</accession>
<name>A0AAW0K7Q1_MYOGA</name>
<reference evidence="2 3" key="1">
    <citation type="journal article" date="2023" name="bioRxiv">
        <title>Conserved and derived expression patterns and positive selection on dental genes reveal complex evolutionary context of ever-growing rodent molars.</title>
        <authorList>
            <person name="Calamari Z.T."/>
            <person name="Song A."/>
            <person name="Cohen E."/>
            <person name="Akter M."/>
            <person name="Roy R.D."/>
            <person name="Hallikas O."/>
            <person name="Christensen M.M."/>
            <person name="Li P."/>
            <person name="Marangoni P."/>
            <person name="Jernvall J."/>
            <person name="Klein O.D."/>
        </authorList>
    </citation>
    <scope>NUCLEOTIDE SEQUENCE [LARGE SCALE GENOMIC DNA]</scope>
    <source>
        <strain evidence="2">V071</strain>
    </source>
</reference>